<keyword evidence="2" id="KW-0808">Transferase</keyword>
<name>A0ABS5U7W5_9BACT</name>
<dbReference type="PANTHER" id="PTHR30160:SF1">
    <property type="entry name" value="LIPOPOLYSACCHARIDE 1,2-N-ACETYLGLUCOSAMINETRANSFERASE-RELATED"/>
    <property type="match status" value="1"/>
</dbReference>
<evidence type="ECO:0000313" key="4">
    <source>
        <dbReference type="Proteomes" id="UP000784128"/>
    </source>
</evidence>
<dbReference type="EMBL" id="JAHDYS010000006">
    <property type="protein sequence ID" value="MBT1071755.1"/>
    <property type="molecule type" value="Genomic_DNA"/>
</dbReference>
<dbReference type="InterPro" id="IPR051199">
    <property type="entry name" value="LPS_LOS_Heptosyltrfase"/>
</dbReference>
<dbReference type="InterPro" id="IPR002201">
    <property type="entry name" value="Glyco_trans_9"/>
</dbReference>
<evidence type="ECO:0000256" key="2">
    <source>
        <dbReference type="ARBA" id="ARBA00022679"/>
    </source>
</evidence>
<accession>A0ABS5U7W5</accession>
<sequence length="371" mass="41308">MSILRDVINIIRVDGPFKGSSILIQRLYMRGAHLIILLLDVCQTFVRWYGYYLKSRRSGRRLVVITLIEHMGDIVACEPVANHVRAEEPNALILWCAKKSYGEIVRQFRGIDAVIYLGCLTSWIALRKWAHFDKVVDLHINGRSCHSCRIPLRKKEGDLRVTMENYYNYGSLLGAFCLSAGLPVLDGRPELLVPDPVVRSVDRFGLQGPIVVIHCCSNESCRDWTPSHWNELIETLHARYGVTVVEIGSESPLDRPESVQYRNLCGECSILESAEVIKRALLFIGIDSGPAHLANAVGTYGIILLGEYLLFRNYTPYSGAYANGSGASLLRAQGKVSLISVSQVLKTVEVSGTLLSGSEINGSLKNTWTNR</sequence>
<gene>
    <name evidence="3" type="ORF">KJB30_08170</name>
</gene>
<keyword evidence="4" id="KW-1185">Reference proteome</keyword>
<dbReference type="Proteomes" id="UP000784128">
    <property type="component" value="Unassembled WGS sequence"/>
</dbReference>
<reference evidence="3 4" key="1">
    <citation type="submission" date="2021-05" db="EMBL/GenBank/DDBJ databases">
        <title>The draft genome of Geobacter chapellei DSM 13688.</title>
        <authorList>
            <person name="Xu Z."/>
            <person name="Masuda Y."/>
            <person name="Itoh H."/>
            <person name="Senoo K."/>
        </authorList>
    </citation>
    <scope>NUCLEOTIDE SEQUENCE [LARGE SCALE GENOMIC DNA]</scope>
    <source>
        <strain evidence="3 4">DSM 13688</strain>
    </source>
</reference>
<protein>
    <submittedName>
        <fullName evidence="3">Glycosyltransferase family 9 protein</fullName>
    </submittedName>
</protein>
<comment type="caution">
    <text evidence="3">The sequence shown here is derived from an EMBL/GenBank/DDBJ whole genome shotgun (WGS) entry which is preliminary data.</text>
</comment>
<dbReference type="Pfam" id="PF01075">
    <property type="entry name" value="Glyco_transf_9"/>
    <property type="match status" value="1"/>
</dbReference>
<keyword evidence="1" id="KW-0328">Glycosyltransferase</keyword>
<evidence type="ECO:0000313" key="3">
    <source>
        <dbReference type="EMBL" id="MBT1071755.1"/>
    </source>
</evidence>
<dbReference type="SUPFAM" id="SSF53756">
    <property type="entry name" value="UDP-Glycosyltransferase/glycogen phosphorylase"/>
    <property type="match status" value="1"/>
</dbReference>
<dbReference type="RefSeq" id="WP_214297863.1">
    <property type="nucleotide sequence ID" value="NZ_JAHDYS010000006.1"/>
</dbReference>
<dbReference type="PANTHER" id="PTHR30160">
    <property type="entry name" value="TETRAACYLDISACCHARIDE 4'-KINASE-RELATED"/>
    <property type="match status" value="1"/>
</dbReference>
<evidence type="ECO:0000256" key="1">
    <source>
        <dbReference type="ARBA" id="ARBA00022676"/>
    </source>
</evidence>
<proteinExistence type="predicted"/>
<dbReference type="CDD" id="cd03789">
    <property type="entry name" value="GT9_LPS_heptosyltransferase"/>
    <property type="match status" value="1"/>
</dbReference>
<dbReference type="Gene3D" id="3.40.50.2000">
    <property type="entry name" value="Glycogen Phosphorylase B"/>
    <property type="match status" value="2"/>
</dbReference>
<organism evidence="3 4">
    <name type="scientific">Pelotalea chapellei</name>
    <dbReference type="NCBI Taxonomy" id="44671"/>
    <lineage>
        <taxon>Bacteria</taxon>
        <taxon>Pseudomonadati</taxon>
        <taxon>Thermodesulfobacteriota</taxon>
        <taxon>Desulfuromonadia</taxon>
        <taxon>Geobacterales</taxon>
        <taxon>Geobacteraceae</taxon>
        <taxon>Pelotalea</taxon>
    </lineage>
</organism>